<evidence type="ECO:0000256" key="4">
    <source>
        <dbReference type="ARBA" id="ARBA00023180"/>
    </source>
</evidence>
<dbReference type="GO" id="GO:0098609">
    <property type="term" value="P:cell-cell adhesion"/>
    <property type="evidence" value="ECO:0007669"/>
    <property type="project" value="TreeGrafter"/>
</dbReference>
<evidence type="ECO:0000256" key="2">
    <source>
        <dbReference type="ARBA" id="ARBA00023136"/>
    </source>
</evidence>
<dbReference type="SUPFAM" id="SSF48726">
    <property type="entry name" value="Immunoglobulin"/>
    <property type="match status" value="1"/>
</dbReference>
<evidence type="ECO:0000256" key="6">
    <source>
        <dbReference type="SAM" id="MobiDB-lite"/>
    </source>
</evidence>
<feature type="region of interest" description="Disordered" evidence="6">
    <location>
        <begin position="714"/>
        <end position="807"/>
    </location>
</feature>
<feature type="compositionally biased region" description="Basic and acidic residues" evidence="6">
    <location>
        <begin position="196"/>
        <end position="213"/>
    </location>
</feature>
<feature type="compositionally biased region" description="Basic and acidic residues" evidence="6">
    <location>
        <begin position="726"/>
        <end position="740"/>
    </location>
</feature>
<evidence type="ECO:0000259" key="8">
    <source>
        <dbReference type="PROSITE" id="PS50835"/>
    </source>
</evidence>
<feature type="domain" description="Ig-like" evidence="8">
    <location>
        <begin position="24"/>
        <end position="102"/>
    </location>
</feature>
<keyword evidence="3" id="KW-1015">Disulfide bond</keyword>
<dbReference type="Pfam" id="PF07727">
    <property type="entry name" value="RVT_2"/>
    <property type="match status" value="1"/>
</dbReference>
<keyword evidence="5" id="KW-0393">Immunoglobulin domain</keyword>
<accession>A0A6H5IAK6</accession>
<sequence length="1042" mass="118823">MASITTITMLLFLAICATLATAEQRFAETPAEYQEVSQGQDVKLRCRVQDKRGQCIWQKDRFALGMVHDKYEWDHGDAGECSLVIKRASLDYDDGLWECQVTPGDFVKQDGLRSPPARLLVRGKRDTFIHLLFFSDYLFISRAPHYRSSTAQCVYISDSGSRRRHWDKSNTHERWPSYGIVHLSTRYEMMKKIRRKENENRNENEPNENRDEPEQNQNADEIRRNGYNLRDRGNIQAPARYGIPIMSRDDFDIDELFISEICDPENYNDAIKNIKSNEWKKAMREEIDALHANNTWTLVDPPDDAIILKNRWVFKTKNNNNNTIYRARLVVKGFQQRPECCQQPARENRESVCSTYYIENPRHNYVSSSSSSTTASAYNNIRINARTTATTRQVFYTDYVMHYLQLSAARAAVRSTSCAVSLSLFFGTMLYVHLEYQRTRAHTNRAKYMQSAHHRVGSGIHKHRGAARDRQYIRSCSSGATHVILRAQVNRVARGRCRAEKTADGVQWSAADYRPDPARGTGRVNILHVQIRQSACPHKMHFEAIKKSQTTSSRETRPGYRGYDMYDDTSGCHVFTMLHRNSEDARIIIYNVLIYPFRARNEHHRVITVFPTRVHRQRGGEADQGAVERDRGRQAQDLGGPQHAQGEGHPGESQQADQMPDDAPDSGAARGRRVSFRHTLLAHCASRDESTHARGGPRGLGELRLAALRGQLQSAGDHQVVQGRLAHTDVERPRAADRRQPGQRHPGRVRGALRADQGRGRGPLQLPSGQHHRRERPGSLQARHGPKPRQQDQLDGHGHSTLNGQGMSSLGEIEETTSLGLNIEPFECPDFDANPPAQYRWLHQRGGSTDTIDNRNSEDSLNGGRRLRLENVGWSDEGEYRCVAYNVINGVRREMPSDVRFVLHVIGPPEIQSRPSAETEDGMYESIGWAGEAVHRLKSRFCSRPPPRIVAWQWGSSHIRAGEISRRIIARTYITATKDPNSRSRPRWKKVMARKRYIGKNRRASAGKKAGQISCRATRERREERLQCASQCALYSTQRIAM</sequence>
<dbReference type="EMBL" id="CADCXV010000714">
    <property type="protein sequence ID" value="CAB0033533.1"/>
    <property type="molecule type" value="Genomic_DNA"/>
</dbReference>
<evidence type="ECO:0000256" key="3">
    <source>
        <dbReference type="ARBA" id="ARBA00023157"/>
    </source>
</evidence>
<dbReference type="OrthoDB" id="10039395at2759"/>
<dbReference type="GO" id="GO:0005886">
    <property type="term" value="C:plasma membrane"/>
    <property type="evidence" value="ECO:0007669"/>
    <property type="project" value="TreeGrafter"/>
</dbReference>
<feature type="compositionally biased region" description="Basic and acidic residues" evidence="6">
    <location>
        <begin position="618"/>
        <end position="634"/>
    </location>
</feature>
<dbReference type="InterPro" id="IPR003598">
    <property type="entry name" value="Ig_sub2"/>
</dbReference>
<keyword evidence="4" id="KW-0325">Glycoprotein</keyword>
<keyword evidence="10" id="KW-1185">Reference proteome</keyword>
<dbReference type="PANTHER" id="PTHR11640:SF154">
    <property type="entry name" value="IRREGULAR CHIASM C-ROUGHEST PROTEIN-LIKE PROTEIN"/>
    <property type="match status" value="1"/>
</dbReference>
<keyword evidence="7" id="KW-0732">Signal</keyword>
<dbReference type="InterPro" id="IPR013783">
    <property type="entry name" value="Ig-like_fold"/>
</dbReference>
<dbReference type="GO" id="GO:0005911">
    <property type="term" value="C:cell-cell junction"/>
    <property type="evidence" value="ECO:0007669"/>
    <property type="project" value="TreeGrafter"/>
</dbReference>
<keyword evidence="2" id="KW-0472">Membrane</keyword>
<comment type="subcellular location">
    <subcellularLocation>
        <location evidence="1">Membrane</location>
        <topology evidence="1">Single-pass type I membrane protein</topology>
    </subcellularLocation>
</comment>
<dbReference type="SMART" id="SM00409">
    <property type="entry name" value="IG"/>
    <property type="match status" value="2"/>
</dbReference>
<organism evidence="9 10">
    <name type="scientific">Trichogramma brassicae</name>
    <dbReference type="NCBI Taxonomy" id="86971"/>
    <lineage>
        <taxon>Eukaryota</taxon>
        <taxon>Metazoa</taxon>
        <taxon>Ecdysozoa</taxon>
        <taxon>Arthropoda</taxon>
        <taxon>Hexapoda</taxon>
        <taxon>Insecta</taxon>
        <taxon>Pterygota</taxon>
        <taxon>Neoptera</taxon>
        <taxon>Endopterygota</taxon>
        <taxon>Hymenoptera</taxon>
        <taxon>Apocrita</taxon>
        <taxon>Proctotrupomorpha</taxon>
        <taxon>Chalcidoidea</taxon>
        <taxon>Trichogrammatidae</taxon>
        <taxon>Trichogramma</taxon>
    </lineage>
</organism>
<feature type="region of interest" description="Disordered" evidence="6">
    <location>
        <begin position="615"/>
        <end position="670"/>
    </location>
</feature>
<dbReference type="InterPro" id="IPR003599">
    <property type="entry name" value="Ig_sub"/>
</dbReference>
<dbReference type="InterPro" id="IPR036179">
    <property type="entry name" value="Ig-like_dom_sf"/>
</dbReference>
<dbReference type="SMART" id="SM00408">
    <property type="entry name" value="IGc2"/>
    <property type="match status" value="1"/>
</dbReference>
<feature type="compositionally biased region" description="Basic and acidic residues" evidence="6">
    <location>
        <begin position="789"/>
        <end position="798"/>
    </location>
</feature>
<evidence type="ECO:0000256" key="7">
    <source>
        <dbReference type="SAM" id="SignalP"/>
    </source>
</evidence>
<proteinExistence type="predicted"/>
<dbReference type="PROSITE" id="PS50835">
    <property type="entry name" value="IG_LIKE"/>
    <property type="match status" value="2"/>
</dbReference>
<gene>
    <name evidence="9" type="ORF">TBRA_LOCUS5434</name>
</gene>
<reference evidence="9 10" key="1">
    <citation type="submission" date="2020-02" db="EMBL/GenBank/DDBJ databases">
        <authorList>
            <person name="Ferguson B K."/>
        </authorList>
    </citation>
    <scope>NUCLEOTIDE SEQUENCE [LARGE SCALE GENOMIC DNA]</scope>
</reference>
<feature type="chain" id="PRO_5026150227" description="Ig-like domain-containing protein" evidence="7">
    <location>
        <begin position="23"/>
        <end position="1042"/>
    </location>
</feature>
<dbReference type="CDD" id="cd00096">
    <property type="entry name" value="Ig"/>
    <property type="match status" value="1"/>
</dbReference>
<feature type="domain" description="Ig-like" evidence="8">
    <location>
        <begin position="788"/>
        <end position="900"/>
    </location>
</feature>
<evidence type="ECO:0000256" key="1">
    <source>
        <dbReference type="ARBA" id="ARBA00004479"/>
    </source>
</evidence>
<dbReference type="GO" id="GO:0050839">
    <property type="term" value="F:cell adhesion molecule binding"/>
    <property type="evidence" value="ECO:0007669"/>
    <property type="project" value="TreeGrafter"/>
</dbReference>
<evidence type="ECO:0000313" key="10">
    <source>
        <dbReference type="Proteomes" id="UP000479190"/>
    </source>
</evidence>
<dbReference type="Proteomes" id="UP000479190">
    <property type="component" value="Unassembled WGS sequence"/>
</dbReference>
<protein>
    <recommendedName>
        <fullName evidence="8">Ig-like domain-containing protein</fullName>
    </recommendedName>
</protein>
<name>A0A6H5IAK6_9HYME</name>
<dbReference type="AlphaFoldDB" id="A0A6H5IAK6"/>
<evidence type="ECO:0000313" key="9">
    <source>
        <dbReference type="EMBL" id="CAB0033533.1"/>
    </source>
</evidence>
<dbReference type="InterPro" id="IPR013103">
    <property type="entry name" value="RVT_2"/>
</dbReference>
<dbReference type="Gene3D" id="2.60.40.10">
    <property type="entry name" value="Immunoglobulins"/>
    <property type="match status" value="2"/>
</dbReference>
<dbReference type="InterPro" id="IPR007110">
    <property type="entry name" value="Ig-like_dom"/>
</dbReference>
<dbReference type="InterPro" id="IPR051275">
    <property type="entry name" value="Cell_adhesion_signaling"/>
</dbReference>
<evidence type="ECO:0000256" key="5">
    <source>
        <dbReference type="ARBA" id="ARBA00023319"/>
    </source>
</evidence>
<feature type="region of interest" description="Disordered" evidence="6">
    <location>
        <begin position="196"/>
        <end position="228"/>
    </location>
</feature>
<feature type="signal peptide" evidence="7">
    <location>
        <begin position="1"/>
        <end position="22"/>
    </location>
</feature>
<dbReference type="PANTHER" id="PTHR11640">
    <property type="entry name" value="NEPHRIN"/>
    <property type="match status" value="1"/>
</dbReference>